<sequence>MTSADESSAQQPYELIYWPSIQGRGEFVRLVLEEGGIPYEDVARQPEEEGGGMNAIQEILGDIGQTPGFAVPMLRAGDLVISQTANICLFLATRHGLVPDDEASRWHANQLQLTVMDFVTEAHDTHHPISVADYYEDQKEAAKRRAKAFIELRMPKFLGYFERAIDAGARAGWLVGEQRSYVDLSLFQVVRGLEYAFPNATARCLEEAPNVAALADRVEARPNVAAYLNSERRIPFNEDGIFRHYSELDP</sequence>
<dbReference type="InterPro" id="IPR040079">
    <property type="entry name" value="Glutathione_S-Trfase"/>
</dbReference>
<dbReference type="CDD" id="cd03192">
    <property type="entry name" value="GST_C_Sigma_like"/>
    <property type="match status" value="1"/>
</dbReference>
<dbReference type="Proteomes" id="UP000315995">
    <property type="component" value="Chromosome"/>
</dbReference>
<dbReference type="PROSITE" id="PS50404">
    <property type="entry name" value="GST_NTER"/>
    <property type="match status" value="1"/>
</dbReference>
<evidence type="ECO:0000313" key="3">
    <source>
        <dbReference type="EMBL" id="QDG53499.1"/>
    </source>
</evidence>
<organism evidence="3 4">
    <name type="scientific">Persicimonas caeni</name>
    <dbReference type="NCBI Taxonomy" id="2292766"/>
    <lineage>
        <taxon>Bacteria</taxon>
        <taxon>Deltaproteobacteria</taxon>
        <taxon>Bradymonadales</taxon>
        <taxon>Bradymonadaceae</taxon>
        <taxon>Persicimonas</taxon>
    </lineage>
</organism>
<dbReference type="InterPro" id="IPR004045">
    <property type="entry name" value="Glutathione_S-Trfase_N"/>
</dbReference>
<reference evidence="3 4" key="1">
    <citation type="submission" date="2019-06" db="EMBL/GenBank/DDBJ databases">
        <title>Persicimonas caeni gen. nov., sp. nov., a predatory bacterium isolated from solar saltern.</title>
        <authorList>
            <person name="Wang S."/>
        </authorList>
    </citation>
    <scope>NUCLEOTIDE SEQUENCE [LARGE SCALE GENOMIC DNA]</scope>
    <source>
        <strain evidence="3 4">YN101</strain>
    </source>
</reference>
<dbReference type="FunFam" id="1.20.1050.10:FF:000051">
    <property type="entry name" value="Glutathione S-transferase"/>
    <property type="match status" value="1"/>
</dbReference>
<protein>
    <submittedName>
        <fullName evidence="3">Glutathione S-transferase</fullName>
    </submittedName>
</protein>
<dbReference type="AlphaFoldDB" id="A0A4Y6PZA3"/>
<dbReference type="GO" id="GO:0004364">
    <property type="term" value="F:glutathione transferase activity"/>
    <property type="evidence" value="ECO:0007669"/>
    <property type="project" value="TreeGrafter"/>
</dbReference>
<dbReference type="SUPFAM" id="SSF47616">
    <property type="entry name" value="GST C-terminal domain-like"/>
    <property type="match status" value="1"/>
</dbReference>
<evidence type="ECO:0000259" key="2">
    <source>
        <dbReference type="PROSITE" id="PS50405"/>
    </source>
</evidence>
<dbReference type="RefSeq" id="WP_141199953.1">
    <property type="nucleotide sequence ID" value="NZ_CP041186.1"/>
</dbReference>
<dbReference type="EMBL" id="CP041186">
    <property type="protein sequence ID" value="QDG53499.1"/>
    <property type="molecule type" value="Genomic_DNA"/>
</dbReference>
<evidence type="ECO:0000259" key="1">
    <source>
        <dbReference type="PROSITE" id="PS50404"/>
    </source>
</evidence>
<dbReference type="Gene3D" id="1.20.1050.10">
    <property type="match status" value="1"/>
</dbReference>
<gene>
    <name evidence="3" type="ORF">FIV42_22960</name>
</gene>
<dbReference type="PROSITE" id="PS50405">
    <property type="entry name" value="GST_CTER"/>
    <property type="match status" value="1"/>
</dbReference>
<dbReference type="PANTHER" id="PTHR11571:SF263">
    <property type="entry name" value="GLUTATHIONE S-TRANSFERASE"/>
    <property type="match status" value="1"/>
</dbReference>
<dbReference type="SFLD" id="SFLDS00019">
    <property type="entry name" value="Glutathione_Transferase_(cytos"/>
    <property type="match status" value="1"/>
</dbReference>
<feature type="domain" description="GST N-terminal" evidence="1">
    <location>
        <begin position="12"/>
        <end position="99"/>
    </location>
</feature>
<dbReference type="InterPro" id="IPR004046">
    <property type="entry name" value="GST_C"/>
</dbReference>
<keyword evidence="4" id="KW-1185">Reference proteome</keyword>
<dbReference type="Pfam" id="PF14497">
    <property type="entry name" value="GST_C_3"/>
    <property type="match status" value="1"/>
</dbReference>
<proteinExistence type="predicted"/>
<accession>A0A4Y6PZA3</accession>
<dbReference type="PANTHER" id="PTHR11571">
    <property type="entry name" value="GLUTATHIONE S-TRANSFERASE"/>
    <property type="match status" value="1"/>
</dbReference>
<dbReference type="InterPro" id="IPR036282">
    <property type="entry name" value="Glutathione-S-Trfase_C_sf"/>
</dbReference>
<dbReference type="InterPro" id="IPR010987">
    <property type="entry name" value="Glutathione-S-Trfase_C-like"/>
</dbReference>
<dbReference type="OrthoDB" id="7203409at2"/>
<evidence type="ECO:0000313" key="4">
    <source>
        <dbReference type="Proteomes" id="UP000315995"/>
    </source>
</evidence>
<accession>A0A5B8YA69</accession>
<dbReference type="GO" id="GO:0006749">
    <property type="term" value="P:glutathione metabolic process"/>
    <property type="evidence" value="ECO:0007669"/>
    <property type="project" value="TreeGrafter"/>
</dbReference>
<name>A0A4Y6PZA3_PERCE</name>
<dbReference type="CDD" id="cd03039">
    <property type="entry name" value="GST_N_Sigma_like"/>
    <property type="match status" value="1"/>
</dbReference>
<dbReference type="InterPro" id="IPR036249">
    <property type="entry name" value="Thioredoxin-like_sf"/>
</dbReference>
<dbReference type="SUPFAM" id="SSF52833">
    <property type="entry name" value="Thioredoxin-like"/>
    <property type="match status" value="1"/>
</dbReference>
<dbReference type="Gene3D" id="3.40.30.10">
    <property type="entry name" value="Glutaredoxin"/>
    <property type="match status" value="1"/>
</dbReference>
<dbReference type="InterPro" id="IPR050213">
    <property type="entry name" value="GST_superfamily"/>
</dbReference>
<feature type="domain" description="GST C-terminal" evidence="2">
    <location>
        <begin position="101"/>
        <end position="236"/>
    </location>
</feature>
<keyword evidence="3" id="KW-0808">Transferase</keyword>